<dbReference type="Proteomes" id="UP001054945">
    <property type="component" value="Unassembled WGS sequence"/>
</dbReference>
<dbReference type="AlphaFoldDB" id="A0AAV4VS06"/>
<comment type="caution">
    <text evidence="1">The sequence shown here is derived from an EMBL/GenBank/DDBJ whole genome shotgun (WGS) entry which is preliminary data.</text>
</comment>
<organism evidence="1 2">
    <name type="scientific">Caerostris extrusa</name>
    <name type="common">Bark spider</name>
    <name type="synonym">Caerostris bankana</name>
    <dbReference type="NCBI Taxonomy" id="172846"/>
    <lineage>
        <taxon>Eukaryota</taxon>
        <taxon>Metazoa</taxon>
        <taxon>Ecdysozoa</taxon>
        <taxon>Arthropoda</taxon>
        <taxon>Chelicerata</taxon>
        <taxon>Arachnida</taxon>
        <taxon>Araneae</taxon>
        <taxon>Araneomorphae</taxon>
        <taxon>Entelegynae</taxon>
        <taxon>Araneoidea</taxon>
        <taxon>Araneidae</taxon>
        <taxon>Caerostris</taxon>
    </lineage>
</organism>
<accession>A0AAV4VS06</accession>
<proteinExistence type="predicted"/>
<sequence length="118" mass="13032">MWKERILLEEGLSLGDKSKILRERANAQSDINAVEICRRGSHVSRPNAILVWAPTGDPRLMVSPSRDAGCNYSPNREKQSHNYVVSFRIILHCHRSCATATATPGQSSYPKGAGWGAK</sequence>
<keyword evidence="2" id="KW-1185">Reference proteome</keyword>
<name>A0AAV4VS06_CAEEX</name>
<evidence type="ECO:0000313" key="1">
    <source>
        <dbReference type="EMBL" id="GIY72554.1"/>
    </source>
</evidence>
<gene>
    <name evidence="1" type="ORF">CEXT_581351</name>
</gene>
<dbReference type="EMBL" id="BPLR01014961">
    <property type="protein sequence ID" value="GIY72554.1"/>
    <property type="molecule type" value="Genomic_DNA"/>
</dbReference>
<evidence type="ECO:0000313" key="2">
    <source>
        <dbReference type="Proteomes" id="UP001054945"/>
    </source>
</evidence>
<reference evidence="1 2" key="1">
    <citation type="submission" date="2021-06" db="EMBL/GenBank/DDBJ databases">
        <title>Caerostris extrusa draft genome.</title>
        <authorList>
            <person name="Kono N."/>
            <person name="Arakawa K."/>
        </authorList>
    </citation>
    <scope>NUCLEOTIDE SEQUENCE [LARGE SCALE GENOMIC DNA]</scope>
</reference>
<protein>
    <submittedName>
        <fullName evidence="1">Uncharacterized protein</fullName>
    </submittedName>
</protein>